<dbReference type="PROSITE" id="PS00101">
    <property type="entry name" value="HEXAPEP_TRANSFERASES"/>
    <property type="match status" value="1"/>
</dbReference>
<dbReference type="CDD" id="cd03349">
    <property type="entry name" value="LbH_XAT"/>
    <property type="match status" value="1"/>
</dbReference>
<dbReference type="Proteomes" id="UP001215078">
    <property type="component" value="Unassembled WGS sequence"/>
</dbReference>
<dbReference type="InterPro" id="IPR001451">
    <property type="entry name" value="Hexapep"/>
</dbReference>
<evidence type="ECO:0000256" key="1">
    <source>
        <dbReference type="ARBA" id="ARBA00007274"/>
    </source>
</evidence>
<accession>A0AAW6IA98</accession>
<dbReference type="InterPro" id="IPR011004">
    <property type="entry name" value="Trimer_LpxA-like_sf"/>
</dbReference>
<dbReference type="AlphaFoldDB" id="A0AAW6IA98"/>
<dbReference type="SUPFAM" id="SSF51161">
    <property type="entry name" value="Trimeric LpxA-like enzymes"/>
    <property type="match status" value="1"/>
</dbReference>
<evidence type="ECO:0000256" key="3">
    <source>
        <dbReference type="ARBA" id="ARBA00022737"/>
    </source>
</evidence>
<keyword evidence="2" id="KW-0808">Transferase</keyword>
<dbReference type="InterPro" id="IPR018357">
    <property type="entry name" value="Hexapep_transf_CS"/>
</dbReference>
<comment type="caution">
    <text evidence="5">The sequence shown here is derived from an EMBL/GenBank/DDBJ whole genome shotgun (WGS) entry which is preliminary data.</text>
</comment>
<evidence type="ECO:0000256" key="4">
    <source>
        <dbReference type="ARBA" id="ARBA00023315"/>
    </source>
</evidence>
<keyword evidence="3" id="KW-0677">Repeat</keyword>
<dbReference type="Gene3D" id="2.160.10.10">
    <property type="entry name" value="Hexapeptide repeat proteins"/>
    <property type="match status" value="1"/>
</dbReference>
<dbReference type="PANTHER" id="PTHR43300">
    <property type="entry name" value="ACETYLTRANSFERASE"/>
    <property type="match status" value="1"/>
</dbReference>
<dbReference type="EMBL" id="JAQQPO010000001">
    <property type="protein sequence ID" value="MDC7956747.1"/>
    <property type="molecule type" value="Genomic_DNA"/>
</dbReference>
<dbReference type="RefSeq" id="WP_117937198.1">
    <property type="nucleotide sequence ID" value="NZ_CAKJZI010000002.1"/>
</dbReference>
<sequence>MTTDNIFRRFLVGCWRQIKRIAYKHNNVRLSSGVLFNPATKLGTNVWIHRNTNIKDSEVGSFTYIQEGCKLEHCRIGAFCSIGESVKVLLATHPSHTFVSTSPVFFSTAKQCLDSFVDKNCFEEYLTVDSYGVIVGNDVWIGSRATILGGVTIGHGAIIAAGAVVTKDVPPYAIVGGVPAKVIKYRFNEQQIEKLLSNPWWDKPIRWIKEHSQEFKDIEVYCNIKHCNEH</sequence>
<dbReference type="Pfam" id="PF00132">
    <property type="entry name" value="Hexapep"/>
    <property type="match status" value="1"/>
</dbReference>
<dbReference type="GO" id="GO:0016746">
    <property type="term" value="F:acyltransferase activity"/>
    <property type="evidence" value="ECO:0007669"/>
    <property type="project" value="UniProtKB-KW"/>
</dbReference>
<protein>
    <submittedName>
        <fullName evidence="5">DapH/DapD/GlmU-related protein</fullName>
    </submittedName>
</protein>
<name>A0AAW6IA98_BACOV</name>
<evidence type="ECO:0000313" key="6">
    <source>
        <dbReference type="Proteomes" id="UP001215078"/>
    </source>
</evidence>
<reference evidence="5" key="1">
    <citation type="submission" date="2022-10" db="EMBL/GenBank/DDBJ databases">
        <title>Human gut microbiome strain richness.</title>
        <authorList>
            <person name="Chen-Liaw A."/>
        </authorList>
    </citation>
    <scope>NUCLEOTIDE SEQUENCE</scope>
    <source>
        <strain evidence="5">RTP21484st1_H8_RTP21484_190118</strain>
    </source>
</reference>
<keyword evidence="4" id="KW-0012">Acyltransferase</keyword>
<evidence type="ECO:0000256" key="2">
    <source>
        <dbReference type="ARBA" id="ARBA00022679"/>
    </source>
</evidence>
<gene>
    <name evidence="5" type="ORF">PQ628_00815</name>
</gene>
<dbReference type="InterPro" id="IPR050179">
    <property type="entry name" value="Trans_hexapeptide_repeat"/>
</dbReference>
<comment type="similarity">
    <text evidence="1">Belongs to the transferase hexapeptide repeat family.</text>
</comment>
<organism evidence="5 6">
    <name type="scientific">Bacteroides ovatus</name>
    <dbReference type="NCBI Taxonomy" id="28116"/>
    <lineage>
        <taxon>Bacteria</taxon>
        <taxon>Pseudomonadati</taxon>
        <taxon>Bacteroidota</taxon>
        <taxon>Bacteroidia</taxon>
        <taxon>Bacteroidales</taxon>
        <taxon>Bacteroidaceae</taxon>
        <taxon>Bacteroides</taxon>
    </lineage>
</organism>
<evidence type="ECO:0000313" key="5">
    <source>
        <dbReference type="EMBL" id="MDC7956747.1"/>
    </source>
</evidence>
<proteinExistence type="inferred from homology"/>